<dbReference type="InterPro" id="IPR050065">
    <property type="entry name" value="GlmU-like"/>
</dbReference>
<proteinExistence type="predicted"/>
<keyword evidence="2" id="KW-0548">Nucleotidyltransferase</keyword>
<dbReference type="Proteomes" id="UP000228812">
    <property type="component" value="Unassembled WGS sequence"/>
</dbReference>
<dbReference type="PANTHER" id="PTHR43584">
    <property type="entry name" value="NUCLEOTIDYL TRANSFERASE"/>
    <property type="match status" value="1"/>
</dbReference>
<gene>
    <name evidence="4" type="ORF">COX26_01370</name>
</gene>
<feature type="domain" description="Nucleotidyl transferase" evidence="3">
    <location>
        <begin position="2"/>
        <end position="225"/>
    </location>
</feature>
<dbReference type="Gene3D" id="3.90.550.10">
    <property type="entry name" value="Spore Coat Polysaccharide Biosynthesis Protein SpsA, Chain A"/>
    <property type="match status" value="1"/>
</dbReference>
<dbReference type="PANTHER" id="PTHR43584:SF8">
    <property type="entry name" value="N-ACETYLMURAMATE ALPHA-1-PHOSPHATE URIDYLYLTRANSFERASE"/>
    <property type="match status" value="1"/>
</dbReference>
<dbReference type="InterPro" id="IPR029044">
    <property type="entry name" value="Nucleotide-diphossugar_trans"/>
</dbReference>
<dbReference type="InterPro" id="IPR005835">
    <property type="entry name" value="NTP_transferase_dom"/>
</dbReference>
<keyword evidence="1" id="KW-0808">Transferase</keyword>
<evidence type="ECO:0000256" key="2">
    <source>
        <dbReference type="ARBA" id="ARBA00022695"/>
    </source>
</evidence>
<protein>
    <recommendedName>
        <fullName evidence="3">Nucleotidyl transferase domain-containing protein</fullName>
    </recommendedName>
</protein>
<evidence type="ECO:0000259" key="3">
    <source>
        <dbReference type="Pfam" id="PF00483"/>
    </source>
</evidence>
<dbReference type="Pfam" id="PF00483">
    <property type="entry name" value="NTP_transferase"/>
    <property type="match status" value="1"/>
</dbReference>
<evidence type="ECO:0000313" key="5">
    <source>
        <dbReference type="Proteomes" id="UP000228812"/>
    </source>
</evidence>
<evidence type="ECO:0000313" key="4">
    <source>
        <dbReference type="EMBL" id="PIP29941.1"/>
    </source>
</evidence>
<reference evidence="4 5" key="1">
    <citation type="submission" date="2017-09" db="EMBL/GenBank/DDBJ databases">
        <title>Depth-based differentiation of microbial function through sediment-hosted aquifers and enrichment of novel symbionts in the deep terrestrial subsurface.</title>
        <authorList>
            <person name="Probst A.J."/>
            <person name="Ladd B."/>
            <person name="Jarett J.K."/>
            <person name="Geller-Mcgrath D.E."/>
            <person name="Sieber C.M."/>
            <person name="Emerson J.B."/>
            <person name="Anantharaman K."/>
            <person name="Thomas B.C."/>
            <person name="Malmstrom R."/>
            <person name="Stieglmeier M."/>
            <person name="Klingl A."/>
            <person name="Woyke T."/>
            <person name="Ryan C.M."/>
            <person name="Banfield J.F."/>
        </authorList>
    </citation>
    <scope>NUCLEOTIDE SEQUENCE [LARGE SCALE GENOMIC DNA]</scope>
    <source>
        <strain evidence="4">CG23_combo_of_CG06-09_8_20_14_all_54_14</strain>
    </source>
</reference>
<dbReference type="SUPFAM" id="SSF53448">
    <property type="entry name" value="Nucleotide-diphospho-sugar transferases"/>
    <property type="match status" value="1"/>
</dbReference>
<dbReference type="GO" id="GO:0016779">
    <property type="term" value="F:nucleotidyltransferase activity"/>
    <property type="evidence" value="ECO:0007669"/>
    <property type="project" value="UniProtKB-KW"/>
</dbReference>
<name>A0A2G9Z9Z2_9BACT</name>
<dbReference type="EMBL" id="PCRZ01000024">
    <property type="protein sequence ID" value="PIP29941.1"/>
    <property type="molecule type" value="Genomic_DNA"/>
</dbReference>
<evidence type="ECO:0000256" key="1">
    <source>
        <dbReference type="ARBA" id="ARBA00022679"/>
    </source>
</evidence>
<comment type="caution">
    <text evidence="4">The sequence shown here is derived from an EMBL/GenBank/DDBJ whole genome shotgun (WGS) entry which is preliminary data.</text>
</comment>
<accession>A0A2G9Z9Z2</accession>
<dbReference type="CDD" id="cd04181">
    <property type="entry name" value="NTP_transferase"/>
    <property type="match status" value="1"/>
</dbReference>
<sequence>MKAVILAAGEGVRMRPLTLTTPKPLLHLAGKPLLKHIVEALPPTVSELIIVVGYRGDQIKNYCGNEFLGHAVHYVTQNERTGNYRALELAKPFLAPDEPFGLFFADDLIDRASIAKCLSRPPAIVASRVAHPERFGVITLNADGTVEEIVEKPKVPHSNLVTTSAYALTCDIFRYQPTPHPLNGEFYLATALAQMAREYSIAVVETKFWIPIGTPEDLARAEAILKEDQTARS</sequence>
<organism evidence="4 5">
    <name type="scientific">Candidatus Jorgensenbacteria bacterium CG23_combo_of_CG06-09_8_20_14_all_54_14</name>
    <dbReference type="NCBI Taxonomy" id="1974595"/>
    <lineage>
        <taxon>Bacteria</taxon>
        <taxon>Candidatus Joergenseniibacteriota</taxon>
    </lineage>
</organism>
<dbReference type="AlphaFoldDB" id="A0A2G9Z9Z2"/>